<organism evidence="1 2">
    <name type="scientific">Polyplax serrata</name>
    <name type="common">Common mouse louse</name>
    <dbReference type="NCBI Taxonomy" id="468196"/>
    <lineage>
        <taxon>Eukaryota</taxon>
        <taxon>Metazoa</taxon>
        <taxon>Ecdysozoa</taxon>
        <taxon>Arthropoda</taxon>
        <taxon>Hexapoda</taxon>
        <taxon>Insecta</taxon>
        <taxon>Pterygota</taxon>
        <taxon>Neoptera</taxon>
        <taxon>Paraneoptera</taxon>
        <taxon>Psocodea</taxon>
        <taxon>Troctomorpha</taxon>
        <taxon>Phthiraptera</taxon>
        <taxon>Anoplura</taxon>
        <taxon>Polyplacidae</taxon>
        <taxon>Polyplax</taxon>
    </lineage>
</organism>
<accession>A0ABR1B943</accession>
<dbReference type="EMBL" id="JAWJWF010000002">
    <property type="protein sequence ID" value="KAK6638217.1"/>
    <property type="molecule type" value="Genomic_DNA"/>
</dbReference>
<comment type="caution">
    <text evidence="1">The sequence shown here is derived from an EMBL/GenBank/DDBJ whole genome shotgun (WGS) entry which is preliminary data.</text>
</comment>
<sequence length="165" mass="18366">MAARLVKEFTTRRNLPLHTLNASPNESCGGRSRRLIQDCRDNSFAANMDVEVDFLPELDLNWTILVTAKEDPKEKQVQKNCIPMLTELAGTTECVVVVVFDLFSGQKYDSFQCHVDVAFRFSNSSKSAPFDGNDRAKFFALVNGTDGTNTCPPFGYLCAKKSLIS</sequence>
<name>A0ABR1B943_POLSC</name>
<gene>
    <name evidence="1" type="ORF">RUM44_008646</name>
</gene>
<evidence type="ECO:0000313" key="2">
    <source>
        <dbReference type="Proteomes" id="UP001359485"/>
    </source>
</evidence>
<protein>
    <submittedName>
        <fullName evidence="1">Uncharacterized protein</fullName>
    </submittedName>
</protein>
<keyword evidence="2" id="KW-1185">Reference proteome</keyword>
<proteinExistence type="predicted"/>
<dbReference type="Proteomes" id="UP001359485">
    <property type="component" value="Unassembled WGS sequence"/>
</dbReference>
<evidence type="ECO:0000313" key="1">
    <source>
        <dbReference type="EMBL" id="KAK6638217.1"/>
    </source>
</evidence>
<reference evidence="1 2" key="1">
    <citation type="submission" date="2023-09" db="EMBL/GenBank/DDBJ databases">
        <title>Genomes of two closely related lineages of the louse Polyplax serrata with different host specificities.</title>
        <authorList>
            <person name="Martinu J."/>
            <person name="Tarabai H."/>
            <person name="Stefka J."/>
            <person name="Hypsa V."/>
        </authorList>
    </citation>
    <scope>NUCLEOTIDE SEQUENCE [LARGE SCALE GENOMIC DNA]</scope>
    <source>
        <strain evidence="1">98ZLc_SE</strain>
    </source>
</reference>